<feature type="transmembrane region" description="Helical" evidence="1">
    <location>
        <begin position="7"/>
        <end position="29"/>
    </location>
</feature>
<feature type="transmembrane region" description="Helical" evidence="1">
    <location>
        <begin position="35"/>
        <end position="56"/>
    </location>
</feature>
<gene>
    <name evidence="2" type="ORF">STAS_16498</name>
</gene>
<dbReference type="AlphaFoldDB" id="A0A5A7Q3X5"/>
<dbReference type="InterPro" id="IPR003855">
    <property type="entry name" value="K+_transporter"/>
</dbReference>
<dbReference type="Proteomes" id="UP000325081">
    <property type="component" value="Unassembled WGS sequence"/>
</dbReference>
<comment type="caution">
    <text evidence="2">The sequence shown here is derived from an EMBL/GenBank/DDBJ whole genome shotgun (WGS) entry which is preliminary data.</text>
</comment>
<proteinExistence type="predicted"/>
<dbReference type="EMBL" id="BKCP01005761">
    <property type="protein sequence ID" value="GER39850.1"/>
    <property type="molecule type" value="Genomic_DNA"/>
</dbReference>
<keyword evidence="3" id="KW-1185">Reference proteome</keyword>
<dbReference type="GO" id="GO:0015079">
    <property type="term" value="F:potassium ion transmembrane transporter activity"/>
    <property type="evidence" value="ECO:0007669"/>
    <property type="project" value="InterPro"/>
</dbReference>
<evidence type="ECO:0000256" key="1">
    <source>
        <dbReference type="SAM" id="Phobius"/>
    </source>
</evidence>
<accession>A0A5A7Q3X5</accession>
<keyword evidence="1" id="KW-0812">Transmembrane</keyword>
<organism evidence="2 3">
    <name type="scientific">Striga asiatica</name>
    <name type="common">Asiatic witchweed</name>
    <name type="synonym">Buchnera asiatica</name>
    <dbReference type="NCBI Taxonomy" id="4170"/>
    <lineage>
        <taxon>Eukaryota</taxon>
        <taxon>Viridiplantae</taxon>
        <taxon>Streptophyta</taxon>
        <taxon>Embryophyta</taxon>
        <taxon>Tracheophyta</taxon>
        <taxon>Spermatophyta</taxon>
        <taxon>Magnoliopsida</taxon>
        <taxon>eudicotyledons</taxon>
        <taxon>Gunneridae</taxon>
        <taxon>Pentapetalae</taxon>
        <taxon>asterids</taxon>
        <taxon>lamiids</taxon>
        <taxon>Lamiales</taxon>
        <taxon>Orobanchaceae</taxon>
        <taxon>Buchnereae</taxon>
        <taxon>Striga</taxon>
    </lineage>
</organism>
<keyword evidence="1" id="KW-1133">Transmembrane helix</keyword>
<protein>
    <submittedName>
        <fullName evidence="2">Potassium transporter</fullName>
    </submittedName>
</protein>
<keyword evidence="1" id="KW-0472">Membrane</keyword>
<dbReference type="OrthoDB" id="914035at2759"/>
<sequence length="186" mass="21495">MALTSAFLVLIMIVIWKTHILLVIAYVLIIGSAELFLPLAFALFLMTIMVVWNYVYRKKYHFELDHKLSREEAKGCENEEEPFERLLFERLKEFIREDYWHNVSEGEVHGEIGEDGGDLVGEIGDLDRAWRSAVVHMVGEHEVVAAKGVNIGKRVLIDYAYNLLKKNLRQSKGCLIFLRRGCLKLE</sequence>
<reference evidence="3" key="1">
    <citation type="journal article" date="2019" name="Curr. Biol.">
        <title>Genome Sequence of Striga asiatica Provides Insight into the Evolution of Plant Parasitism.</title>
        <authorList>
            <person name="Yoshida S."/>
            <person name="Kim S."/>
            <person name="Wafula E.K."/>
            <person name="Tanskanen J."/>
            <person name="Kim Y.M."/>
            <person name="Honaas L."/>
            <person name="Yang Z."/>
            <person name="Spallek T."/>
            <person name="Conn C.E."/>
            <person name="Ichihashi Y."/>
            <person name="Cheong K."/>
            <person name="Cui S."/>
            <person name="Der J.P."/>
            <person name="Gundlach H."/>
            <person name="Jiao Y."/>
            <person name="Hori C."/>
            <person name="Ishida J.K."/>
            <person name="Kasahara H."/>
            <person name="Kiba T."/>
            <person name="Kim M.S."/>
            <person name="Koo N."/>
            <person name="Laohavisit A."/>
            <person name="Lee Y.H."/>
            <person name="Lumba S."/>
            <person name="McCourt P."/>
            <person name="Mortimer J.C."/>
            <person name="Mutuku J.M."/>
            <person name="Nomura T."/>
            <person name="Sasaki-Sekimoto Y."/>
            <person name="Seto Y."/>
            <person name="Wang Y."/>
            <person name="Wakatake T."/>
            <person name="Sakakibara H."/>
            <person name="Demura T."/>
            <person name="Yamaguchi S."/>
            <person name="Yoneyama K."/>
            <person name="Manabe R.I."/>
            <person name="Nelson D.C."/>
            <person name="Schulman A.H."/>
            <person name="Timko M.P."/>
            <person name="dePamphilis C.W."/>
            <person name="Choi D."/>
            <person name="Shirasu K."/>
        </authorList>
    </citation>
    <scope>NUCLEOTIDE SEQUENCE [LARGE SCALE GENOMIC DNA]</scope>
    <source>
        <strain evidence="3">cv. UVA1</strain>
    </source>
</reference>
<evidence type="ECO:0000313" key="2">
    <source>
        <dbReference type="EMBL" id="GER39850.1"/>
    </source>
</evidence>
<evidence type="ECO:0000313" key="3">
    <source>
        <dbReference type="Proteomes" id="UP000325081"/>
    </source>
</evidence>
<name>A0A5A7Q3X5_STRAF</name>
<dbReference type="PANTHER" id="PTHR30540">
    <property type="entry name" value="OSMOTIC STRESS POTASSIUM TRANSPORTER"/>
    <property type="match status" value="1"/>
</dbReference>
<dbReference type="GO" id="GO:0016020">
    <property type="term" value="C:membrane"/>
    <property type="evidence" value="ECO:0007669"/>
    <property type="project" value="InterPro"/>
</dbReference>
<dbReference type="PANTHER" id="PTHR30540:SF87">
    <property type="entry name" value="POTASSIUM TRANSPORTER"/>
    <property type="match status" value="1"/>
</dbReference>